<evidence type="ECO:0000313" key="15">
    <source>
        <dbReference type="EMBL" id="UWP86920.1"/>
    </source>
</evidence>
<feature type="transmembrane region" description="Helical" evidence="13">
    <location>
        <begin position="71"/>
        <end position="90"/>
    </location>
</feature>
<keyword evidence="11" id="KW-0902">Two-component regulatory system</keyword>
<keyword evidence="8" id="KW-0418">Kinase</keyword>
<feature type="transmembrane region" description="Helical" evidence="13">
    <location>
        <begin position="23"/>
        <end position="51"/>
    </location>
</feature>
<dbReference type="Gene3D" id="1.20.5.1930">
    <property type="match status" value="1"/>
</dbReference>
<dbReference type="SMART" id="SM00065">
    <property type="entry name" value="GAF"/>
    <property type="match status" value="1"/>
</dbReference>
<evidence type="ECO:0000256" key="6">
    <source>
        <dbReference type="ARBA" id="ARBA00022692"/>
    </source>
</evidence>
<organism evidence="15 16">
    <name type="scientific">Dactylosporangium fulvum</name>
    <dbReference type="NCBI Taxonomy" id="53359"/>
    <lineage>
        <taxon>Bacteria</taxon>
        <taxon>Bacillati</taxon>
        <taxon>Actinomycetota</taxon>
        <taxon>Actinomycetes</taxon>
        <taxon>Micromonosporales</taxon>
        <taxon>Micromonosporaceae</taxon>
        <taxon>Dactylosporangium</taxon>
    </lineage>
</organism>
<keyword evidence="5" id="KW-0808">Transferase</keyword>
<dbReference type="SMART" id="SM00387">
    <property type="entry name" value="HATPase_c"/>
    <property type="match status" value="1"/>
</dbReference>
<dbReference type="RefSeq" id="WP_259866580.1">
    <property type="nucleotide sequence ID" value="NZ_CP073720.1"/>
</dbReference>
<keyword evidence="12 13" id="KW-0472">Membrane</keyword>
<dbReference type="PANTHER" id="PTHR24421:SF10">
    <property type="entry name" value="NITRATE_NITRITE SENSOR PROTEIN NARQ"/>
    <property type="match status" value="1"/>
</dbReference>
<evidence type="ECO:0000256" key="4">
    <source>
        <dbReference type="ARBA" id="ARBA00022553"/>
    </source>
</evidence>
<evidence type="ECO:0000256" key="7">
    <source>
        <dbReference type="ARBA" id="ARBA00022741"/>
    </source>
</evidence>
<dbReference type="InterPro" id="IPR029016">
    <property type="entry name" value="GAF-like_dom_sf"/>
</dbReference>
<dbReference type="InterPro" id="IPR038318">
    <property type="entry name" value="KdpD_sf"/>
</dbReference>
<dbReference type="PANTHER" id="PTHR24421">
    <property type="entry name" value="NITRATE/NITRITE SENSOR PROTEIN NARX-RELATED"/>
    <property type="match status" value="1"/>
</dbReference>
<dbReference type="InterPro" id="IPR025201">
    <property type="entry name" value="KdpD_TM"/>
</dbReference>
<evidence type="ECO:0000256" key="11">
    <source>
        <dbReference type="ARBA" id="ARBA00023012"/>
    </source>
</evidence>
<dbReference type="PROSITE" id="PS50109">
    <property type="entry name" value="HIS_KIN"/>
    <property type="match status" value="1"/>
</dbReference>
<keyword evidence="9" id="KW-0067">ATP-binding</keyword>
<dbReference type="SUPFAM" id="SSF55874">
    <property type="entry name" value="ATPase domain of HSP90 chaperone/DNA topoisomerase II/histidine kinase"/>
    <property type="match status" value="1"/>
</dbReference>
<keyword evidence="4" id="KW-0597">Phosphoprotein</keyword>
<accession>A0ABY5WA36</accession>
<sequence length="608" mass="63848">MIAVETLLAYPLRAISTEASLSVIYLIGVLVVSTVWGLWLGVATAVVSALAYVLFHVQPAGRLVVADTREWAALAVFLAVAVLTSALADLSRLRAVEAQESDLTAELARLLLNTDDVAVVLPAAAQRVARALDLPAVAIEPAAVPEDGRHLAFPLRDRGACFGTLRVPNDVPERTVQRLQAQVVPSLAALLRAGHERAAVLDSLEASRERQRQLATEQAALGRVATLVAHGAGPPEVFDAITTELHWLIGEHITWLLRYERDDTVSVVATNLSDLRPDQMHWPIEGENILSQVWDGGRPARMDSFEDAAGPTAAVARELGVRSAVGVPVVVEGRLWGVAAVGSARPQPLPADTEARVADFVALAAIAIANADSRAQLAASRARLVAATDQTRQRIERDLHEGALQQFIAAGLRLGAVQAALPPELVQAKAELLGTLRSLNSAVDNLREISRGLHPALLAMGGLAPALKALARRSAVPVEFDLDVGRRMPPVVEVAAYYVVSEALTNAVRYAHASAVRVQAATRGGALCLSIHDDGIGGADPGRGTGLIGLNDRVEALGGQFTITSPHGGGTLLSVTIPIPPAETGATELVTTKAGGNGATHPGGRSRP</sequence>
<keyword evidence="7" id="KW-0547">Nucleotide-binding</keyword>
<evidence type="ECO:0000259" key="14">
    <source>
        <dbReference type="PROSITE" id="PS50109"/>
    </source>
</evidence>
<dbReference type="Proteomes" id="UP001059617">
    <property type="component" value="Chromosome"/>
</dbReference>
<dbReference type="SUPFAM" id="SSF55781">
    <property type="entry name" value="GAF domain-like"/>
    <property type="match status" value="1"/>
</dbReference>
<dbReference type="CDD" id="cd16917">
    <property type="entry name" value="HATPase_UhpB-NarQ-NarX-like"/>
    <property type="match status" value="1"/>
</dbReference>
<dbReference type="Pfam" id="PF02518">
    <property type="entry name" value="HATPase_c"/>
    <property type="match status" value="1"/>
</dbReference>
<dbReference type="Gene3D" id="3.30.450.40">
    <property type="match status" value="1"/>
</dbReference>
<comment type="subcellular location">
    <subcellularLocation>
        <location evidence="2">Membrane</location>
        <topology evidence="2">Multi-pass membrane protein</topology>
    </subcellularLocation>
</comment>
<evidence type="ECO:0000313" key="16">
    <source>
        <dbReference type="Proteomes" id="UP001059617"/>
    </source>
</evidence>
<reference evidence="15" key="1">
    <citation type="submission" date="2021-04" db="EMBL/GenBank/DDBJ databases">
        <authorList>
            <person name="Hartkoorn R.C."/>
            <person name="Beaudoing E."/>
            <person name="Hot D."/>
        </authorList>
    </citation>
    <scope>NUCLEOTIDE SEQUENCE</scope>
    <source>
        <strain evidence="15">NRRL B-16292</strain>
    </source>
</reference>
<dbReference type="InterPro" id="IPR003594">
    <property type="entry name" value="HATPase_dom"/>
</dbReference>
<comment type="catalytic activity">
    <reaction evidence="1">
        <text>ATP + protein L-histidine = ADP + protein N-phospho-L-histidine.</text>
        <dbReference type="EC" id="2.7.13.3"/>
    </reaction>
</comment>
<dbReference type="InterPro" id="IPR011712">
    <property type="entry name" value="Sig_transdc_His_kin_sub3_dim/P"/>
</dbReference>
<reference evidence="15" key="2">
    <citation type="submission" date="2022-09" db="EMBL/GenBank/DDBJ databases">
        <title>Biosynthetic gene clusters of Dactylosporangioum fulvum.</title>
        <authorList>
            <person name="Caradec T."/>
        </authorList>
    </citation>
    <scope>NUCLEOTIDE SEQUENCE</scope>
    <source>
        <strain evidence="15">NRRL B-16292</strain>
    </source>
</reference>
<feature type="domain" description="Histidine kinase" evidence="14">
    <location>
        <begin position="499"/>
        <end position="581"/>
    </location>
</feature>
<evidence type="ECO:0000256" key="9">
    <source>
        <dbReference type="ARBA" id="ARBA00022840"/>
    </source>
</evidence>
<dbReference type="EC" id="2.7.13.3" evidence="3"/>
<dbReference type="EMBL" id="CP073720">
    <property type="protein sequence ID" value="UWP86920.1"/>
    <property type="molecule type" value="Genomic_DNA"/>
</dbReference>
<dbReference type="Pfam" id="PF07730">
    <property type="entry name" value="HisKA_3"/>
    <property type="match status" value="1"/>
</dbReference>
<dbReference type="InterPro" id="IPR003018">
    <property type="entry name" value="GAF"/>
</dbReference>
<keyword evidence="6 13" id="KW-0812">Transmembrane</keyword>
<evidence type="ECO:0000256" key="10">
    <source>
        <dbReference type="ARBA" id="ARBA00022989"/>
    </source>
</evidence>
<evidence type="ECO:0000256" key="2">
    <source>
        <dbReference type="ARBA" id="ARBA00004141"/>
    </source>
</evidence>
<dbReference type="Pfam" id="PF13185">
    <property type="entry name" value="GAF_2"/>
    <property type="match status" value="1"/>
</dbReference>
<dbReference type="InterPro" id="IPR005467">
    <property type="entry name" value="His_kinase_dom"/>
</dbReference>
<evidence type="ECO:0000256" key="1">
    <source>
        <dbReference type="ARBA" id="ARBA00000085"/>
    </source>
</evidence>
<dbReference type="InterPro" id="IPR050482">
    <property type="entry name" value="Sensor_HK_TwoCompSys"/>
</dbReference>
<dbReference type="Pfam" id="PF13493">
    <property type="entry name" value="DUF4118"/>
    <property type="match status" value="1"/>
</dbReference>
<dbReference type="Gene3D" id="3.30.565.10">
    <property type="entry name" value="Histidine kinase-like ATPase, C-terminal domain"/>
    <property type="match status" value="1"/>
</dbReference>
<keyword evidence="16" id="KW-1185">Reference proteome</keyword>
<evidence type="ECO:0000256" key="3">
    <source>
        <dbReference type="ARBA" id="ARBA00012438"/>
    </source>
</evidence>
<proteinExistence type="predicted"/>
<evidence type="ECO:0000256" key="8">
    <source>
        <dbReference type="ARBA" id="ARBA00022777"/>
    </source>
</evidence>
<name>A0ABY5WA36_9ACTN</name>
<evidence type="ECO:0000256" key="5">
    <source>
        <dbReference type="ARBA" id="ARBA00022679"/>
    </source>
</evidence>
<gene>
    <name evidence="15" type="ORF">Dfulv_22820</name>
</gene>
<keyword evidence="10 13" id="KW-1133">Transmembrane helix</keyword>
<dbReference type="InterPro" id="IPR036890">
    <property type="entry name" value="HATPase_C_sf"/>
</dbReference>
<protein>
    <recommendedName>
        <fullName evidence="3">histidine kinase</fullName>
        <ecNumber evidence="3">2.7.13.3</ecNumber>
    </recommendedName>
</protein>
<dbReference type="Gene3D" id="1.20.120.620">
    <property type="entry name" value="Backbone structure of the membrane domain of e. Coli histidine kinase receptor kdpd"/>
    <property type="match status" value="1"/>
</dbReference>
<evidence type="ECO:0000256" key="13">
    <source>
        <dbReference type="SAM" id="Phobius"/>
    </source>
</evidence>
<evidence type="ECO:0000256" key="12">
    <source>
        <dbReference type="ARBA" id="ARBA00023136"/>
    </source>
</evidence>